<sequence length="111" mass="12515">PTLKNFLLLCEPSEVGHKPNLIVSCSSSRGGAQPIVELRTSGYKNNKLCHIPDHIHIQKVDEVIKEITSGRNCYFAKRIDWSVKVLLSYAQALKPMRQASFLFDSAYEHGM</sequence>
<dbReference type="InterPro" id="IPR029039">
    <property type="entry name" value="Flavoprotein-like_sf"/>
</dbReference>
<comment type="caution">
    <text evidence="1">The sequence shown here is derived from an EMBL/GenBank/DDBJ whole genome shotgun (WGS) entry which is preliminary data.</text>
</comment>
<dbReference type="EMBL" id="JAOURS010000210">
    <property type="protein sequence ID" value="MDC6641670.1"/>
    <property type="molecule type" value="Genomic_DNA"/>
</dbReference>
<protein>
    <submittedName>
        <fullName evidence="1">NADPH-dependent oxidoreductase</fullName>
    </submittedName>
</protein>
<dbReference type="Proteomes" id="UP001149314">
    <property type="component" value="Unassembled WGS sequence"/>
</dbReference>
<gene>
    <name evidence="1" type="ORF">OEZ79_26260</name>
</gene>
<evidence type="ECO:0000313" key="1">
    <source>
        <dbReference type="EMBL" id="MDC6641670.1"/>
    </source>
</evidence>
<dbReference type="AlphaFoldDB" id="A0A9X3YF97"/>
<evidence type="ECO:0000313" key="2">
    <source>
        <dbReference type="Proteomes" id="UP001149314"/>
    </source>
</evidence>
<dbReference type="Gene3D" id="3.40.50.360">
    <property type="match status" value="1"/>
</dbReference>
<feature type="non-terminal residue" evidence="1">
    <location>
        <position position="1"/>
    </location>
</feature>
<organism evidence="1 2">
    <name type="scientific">Leclercia adecarboxylata</name>
    <dbReference type="NCBI Taxonomy" id="83655"/>
    <lineage>
        <taxon>Bacteria</taxon>
        <taxon>Pseudomonadati</taxon>
        <taxon>Pseudomonadota</taxon>
        <taxon>Gammaproteobacteria</taxon>
        <taxon>Enterobacterales</taxon>
        <taxon>Enterobacteriaceae</taxon>
        <taxon>Leclercia</taxon>
    </lineage>
</organism>
<name>A0A9X3YF97_9ENTR</name>
<proteinExistence type="predicted"/>
<accession>A0A9X3YF97</accession>
<reference evidence="1" key="1">
    <citation type="journal article" date="2023" name="Genes Genomics">
        <title>Genomic insights of Leclercia adecarboxylata strains linked to an outbreak in public hospitals in Mexico.</title>
        <authorList>
            <person name="Barrios-Villa E."/>
            <person name="Pacheco-Flores B."/>
            <person name="Lozano-Zarain P."/>
            <person name="Del Campo-Ortega R."/>
            <person name="de Jesus Ascencio-Montiel I."/>
            <person name="Gonzalez-Leon M."/>
            <person name="Camorlinga-Ponce M."/>
            <person name="Gaytan Cervantes F.J."/>
            <person name="Gonzalez Torres C."/>
            <person name="Aguilar E."/>
            <person name="Gonzalez Ibarra J."/>
            <person name="Torres Lopez F.J."/>
            <person name="Rosas-Vargas H."/>
            <person name="Gonzalez-Bonilla C.R."/>
            <person name="Del Carmen Rocha-Gracia R."/>
        </authorList>
    </citation>
    <scope>NUCLEOTIDE SEQUENCE</scope>
    <source>
        <strain evidence="1">Lac40</strain>
    </source>
</reference>